<organism evidence="4 5">
    <name type="scientific">Fulvitalea axinellae</name>
    <dbReference type="NCBI Taxonomy" id="1182444"/>
    <lineage>
        <taxon>Bacteria</taxon>
        <taxon>Pseudomonadati</taxon>
        <taxon>Bacteroidota</taxon>
        <taxon>Cytophagia</taxon>
        <taxon>Cytophagales</taxon>
        <taxon>Persicobacteraceae</taxon>
        <taxon>Fulvitalea</taxon>
    </lineage>
</organism>
<feature type="DNA-binding region" description="H-T-H motif" evidence="2">
    <location>
        <begin position="29"/>
        <end position="48"/>
    </location>
</feature>
<dbReference type="AlphaFoldDB" id="A0AAU9CRH3"/>
<evidence type="ECO:0000313" key="4">
    <source>
        <dbReference type="EMBL" id="BDD10587.1"/>
    </source>
</evidence>
<evidence type="ECO:0000259" key="3">
    <source>
        <dbReference type="PROSITE" id="PS50977"/>
    </source>
</evidence>
<dbReference type="EMBL" id="AP025314">
    <property type="protein sequence ID" value="BDD10587.1"/>
    <property type="molecule type" value="Genomic_DNA"/>
</dbReference>
<dbReference type="Gene3D" id="1.10.357.10">
    <property type="entry name" value="Tetracycline Repressor, domain 2"/>
    <property type="match status" value="1"/>
</dbReference>
<dbReference type="PRINTS" id="PR00455">
    <property type="entry name" value="HTHTETR"/>
</dbReference>
<protein>
    <submittedName>
        <fullName evidence="4">AcrR family transcriptional regulator</fullName>
    </submittedName>
</protein>
<dbReference type="KEGG" id="fax:FUAX_30190"/>
<keyword evidence="1 2" id="KW-0238">DNA-binding</keyword>
<evidence type="ECO:0000256" key="1">
    <source>
        <dbReference type="ARBA" id="ARBA00023125"/>
    </source>
</evidence>
<dbReference type="RefSeq" id="WP_338392131.1">
    <property type="nucleotide sequence ID" value="NZ_AP025314.1"/>
</dbReference>
<reference evidence="4 5" key="1">
    <citation type="submission" date="2021-12" db="EMBL/GenBank/DDBJ databases">
        <title>Genome sequencing of bacteria with rrn-lacking chromosome and rrn-plasmid.</title>
        <authorList>
            <person name="Anda M."/>
            <person name="Iwasaki W."/>
        </authorList>
    </citation>
    <scope>NUCLEOTIDE SEQUENCE [LARGE SCALE GENOMIC DNA]</scope>
    <source>
        <strain evidence="4 5">DSM 100852</strain>
    </source>
</reference>
<dbReference type="GO" id="GO:0000976">
    <property type="term" value="F:transcription cis-regulatory region binding"/>
    <property type="evidence" value="ECO:0007669"/>
    <property type="project" value="TreeGrafter"/>
</dbReference>
<sequence length="189" mass="21580">MRAKDDEKVCRVHRAALKLFNEQGFHGASMGKIAKEAGVSPATLYLYYENKDDMIRKVYLQENARMAEAVLGKMSGESFRQRLRSIFMAYYHYILESPQSFRFMEQYLNCPCLSGNCVKAMQDSFAELFKLLRAGKRDGLLRNVSDDMLFAFLFFPVGKVAKATLTKAMSPTADDLEDMFDMSWSAVRA</sequence>
<dbReference type="InterPro" id="IPR001647">
    <property type="entry name" value="HTH_TetR"/>
</dbReference>
<dbReference type="InterPro" id="IPR009057">
    <property type="entry name" value="Homeodomain-like_sf"/>
</dbReference>
<dbReference type="InterPro" id="IPR054422">
    <property type="entry name" value="TetR-like_HI_0893_C"/>
</dbReference>
<accession>A0AAU9CRH3</accession>
<name>A0AAU9CRH3_9BACT</name>
<dbReference type="GO" id="GO:0003700">
    <property type="term" value="F:DNA-binding transcription factor activity"/>
    <property type="evidence" value="ECO:0007669"/>
    <property type="project" value="TreeGrafter"/>
</dbReference>
<dbReference type="Pfam" id="PF22604">
    <property type="entry name" value="TetR_HI_0893_C"/>
    <property type="match status" value="1"/>
</dbReference>
<dbReference type="PROSITE" id="PS50977">
    <property type="entry name" value="HTH_TETR_2"/>
    <property type="match status" value="1"/>
</dbReference>
<dbReference type="InterPro" id="IPR036271">
    <property type="entry name" value="Tet_transcr_reg_TetR-rel_C_sf"/>
</dbReference>
<keyword evidence="5" id="KW-1185">Reference proteome</keyword>
<gene>
    <name evidence="4" type="ORF">FUAX_30190</name>
</gene>
<evidence type="ECO:0000313" key="5">
    <source>
        <dbReference type="Proteomes" id="UP001348817"/>
    </source>
</evidence>
<dbReference type="Proteomes" id="UP001348817">
    <property type="component" value="Chromosome"/>
</dbReference>
<evidence type="ECO:0000256" key="2">
    <source>
        <dbReference type="PROSITE-ProRule" id="PRU00335"/>
    </source>
</evidence>
<dbReference type="SUPFAM" id="SSF48498">
    <property type="entry name" value="Tetracyclin repressor-like, C-terminal domain"/>
    <property type="match status" value="1"/>
</dbReference>
<feature type="domain" description="HTH tetR-type" evidence="3">
    <location>
        <begin position="6"/>
        <end position="66"/>
    </location>
</feature>
<dbReference type="InterPro" id="IPR050109">
    <property type="entry name" value="HTH-type_TetR-like_transc_reg"/>
</dbReference>
<proteinExistence type="predicted"/>
<dbReference type="SUPFAM" id="SSF46689">
    <property type="entry name" value="Homeodomain-like"/>
    <property type="match status" value="1"/>
</dbReference>
<dbReference type="PANTHER" id="PTHR30055:SF207">
    <property type="entry name" value="HTH-TYPE TRANSCRIPTIONAL REPRESSOR FATR"/>
    <property type="match status" value="1"/>
</dbReference>
<dbReference type="PANTHER" id="PTHR30055">
    <property type="entry name" value="HTH-TYPE TRANSCRIPTIONAL REGULATOR RUTR"/>
    <property type="match status" value="1"/>
</dbReference>
<dbReference type="Pfam" id="PF00440">
    <property type="entry name" value="TetR_N"/>
    <property type="match status" value="1"/>
</dbReference>